<keyword evidence="2" id="KW-1185">Reference proteome</keyword>
<dbReference type="Pfam" id="PF05930">
    <property type="entry name" value="Phage_AlpA"/>
    <property type="match status" value="1"/>
</dbReference>
<proteinExistence type="predicted"/>
<dbReference type="EMBL" id="JAEDAO010000001">
    <property type="protein sequence ID" value="MBK0392098.1"/>
    <property type="molecule type" value="Genomic_DNA"/>
</dbReference>
<sequence>MEHKPIDFDKLSDDAFVREADLVRSRRRTAAAPVLPFSSPTLWRLVARRAFPQPHRLAGRITAWNVGEVRAWLRDTRSSDPRRCKAKGR</sequence>
<gene>
    <name evidence="1" type="ORF">I8E28_05810</name>
</gene>
<accession>A0A934PZ72</accession>
<name>A0A934PZ72_9BURK</name>
<evidence type="ECO:0000313" key="2">
    <source>
        <dbReference type="Proteomes" id="UP000617041"/>
    </source>
</evidence>
<dbReference type="Proteomes" id="UP000617041">
    <property type="component" value="Unassembled WGS sequence"/>
</dbReference>
<evidence type="ECO:0000313" key="1">
    <source>
        <dbReference type="EMBL" id="MBK0392098.1"/>
    </source>
</evidence>
<dbReference type="InterPro" id="IPR010260">
    <property type="entry name" value="AlpA"/>
</dbReference>
<protein>
    <submittedName>
        <fullName evidence="1">AlpA family phage regulatory protein</fullName>
    </submittedName>
</protein>
<dbReference type="RefSeq" id="WP_200787049.1">
    <property type="nucleotide sequence ID" value="NZ_JAEDAO010000001.1"/>
</dbReference>
<comment type="caution">
    <text evidence="1">The sequence shown here is derived from an EMBL/GenBank/DDBJ whole genome shotgun (WGS) entry which is preliminary data.</text>
</comment>
<dbReference type="AlphaFoldDB" id="A0A934PZ72"/>
<reference evidence="1" key="1">
    <citation type="submission" date="2020-12" db="EMBL/GenBank/DDBJ databases">
        <title>Ramlibacter sp. nov., isolated from a freshwater alga, Cryptomonas.</title>
        <authorList>
            <person name="Kim H.M."/>
            <person name="Jeon C.O."/>
        </authorList>
    </citation>
    <scope>NUCLEOTIDE SEQUENCE</scope>
    <source>
        <strain evidence="1">CrO1</strain>
    </source>
</reference>
<organism evidence="1 2">
    <name type="scientific">Ramlibacter algicola</name>
    <dbReference type="NCBI Taxonomy" id="2795217"/>
    <lineage>
        <taxon>Bacteria</taxon>
        <taxon>Pseudomonadati</taxon>
        <taxon>Pseudomonadota</taxon>
        <taxon>Betaproteobacteria</taxon>
        <taxon>Burkholderiales</taxon>
        <taxon>Comamonadaceae</taxon>
        <taxon>Ramlibacter</taxon>
    </lineage>
</organism>